<evidence type="ECO:0000313" key="1">
    <source>
        <dbReference type="EMBL" id="KAB7740522.1"/>
    </source>
</evidence>
<sequence length="66" mass="7273">MQLTINGDIHEAQAPLTVLGLIERFGLDPRKVAIERNFEIVPRSVYGETQLADGDRLEIVHFVGGG</sequence>
<keyword evidence="2" id="KW-1185">Reference proteome</keyword>
<dbReference type="Pfam" id="PF02597">
    <property type="entry name" value="ThiS"/>
    <property type="match status" value="1"/>
</dbReference>
<dbReference type="Gene3D" id="3.10.20.30">
    <property type="match status" value="1"/>
</dbReference>
<dbReference type="Proteomes" id="UP000468901">
    <property type="component" value="Unassembled WGS sequence"/>
</dbReference>
<comment type="caution">
    <text evidence="1">The sequence shown here is derived from an EMBL/GenBank/DDBJ whole genome shotgun (WGS) entry which is preliminary data.</text>
</comment>
<dbReference type="CDD" id="cd00565">
    <property type="entry name" value="Ubl_ThiS"/>
    <property type="match status" value="1"/>
</dbReference>
<proteinExistence type="predicted"/>
<dbReference type="RefSeq" id="WP_152215886.1">
    <property type="nucleotide sequence ID" value="NZ_WESC01000006.1"/>
</dbReference>
<evidence type="ECO:0000313" key="2">
    <source>
        <dbReference type="Proteomes" id="UP000468901"/>
    </source>
</evidence>
<dbReference type="InterPro" id="IPR003749">
    <property type="entry name" value="ThiS/MoaD-like"/>
</dbReference>
<organism evidence="1 2">
    <name type="scientific">Parvibaculum sedimenti</name>
    <dbReference type="NCBI Taxonomy" id="2608632"/>
    <lineage>
        <taxon>Bacteria</taxon>
        <taxon>Pseudomonadati</taxon>
        <taxon>Pseudomonadota</taxon>
        <taxon>Alphaproteobacteria</taxon>
        <taxon>Hyphomicrobiales</taxon>
        <taxon>Parvibaculaceae</taxon>
        <taxon>Parvibaculum</taxon>
    </lineage>
</organism>
<dbReference type="NCBIfam" id="TIGR01683">
    <property type="entry name" value="thiS"/>
    <property type="match status" value="1"/>
</dbReference>
<dbReference type="PANTHER" id="PTHR34472">
    <property type="entry name" value="SULFUR CARRIER PROTEIN THIS"/>
    <property type="match status" value="1"/>
</dbReference>
<reference evidence="1 2" key="1">
    <citation type="submission" date="2019-09" db="EMBL/GenBank/DDBJ databases">
        <title>Parvibaculum sedimenti sp. nov., isolated from sediment.</title>
        <authorList>
            <person name="Wang Y."/>
        </authorList>
    </citation>
    <scope>NUCLEOTIDE SEQUENCE [LARGE SCALE GENOMIC DNA]</scope>
    <source>
        <strain evidence="1 2">HXT-9</strain>
    </source>
</reference>
<dbReference type="SUPFAM" id="SSF54285">
    <property type="entry name" value="MoaD/ThiS"/>
    <property type="match status" value="1"/>
</dbReference>
<dbReference type="EMBL" id="WESC01000006">
    <property type="protein sequence ID" value="KAB7740522.1"/>
    <property type="molecule type" value="Genomic_DNA"/>
</dbReference>
<accession>A0A6N6VJ78</accession>
<gene>
    <name evidence="1" type="primary">thiS</name>
    <name evidence="1" type="ORF">F2P47_08315</name>
</gene>
<dbReference type="PANTHER" id="PTHR34472:SF1">
    <property type="entry name" value="SULFUR CARRIER PROTEIN THIS"/>
    <property type="match status" value="1"/>
</dbReference>
<dbReference type="InterPro" id="IPR012675">
    <property type="entry name" value="Beta-grasp_dom_sf"/>
</dbReference>
<dbReference type="InterPro" id="IPR010035">
    <property type="entry name" value="Thi_S"/>
</dbReference>
<dbReference type="InterPro" id="IPR016155">
    <property type="entry name" value="Mopterin_synth/thiamin_S_b"/>
</dbReference>
<protein>
    <submittedName>
        <fullName evidence="1">Sulfur carrier protein ThiS</fullName>
    </submittedName>
</protein>
<dbReference type="AlphaFoldDB" id="A0A6N6VJ78"/>
<name>A0A6N6VJ78_9HYPH</name>